<dbReference type="InterPro" id="IPR045324">
    <property type="entry name" value="Small_multidrug_res"/>
</dbReference>
<dbReference type="Pfam" id="PF00893">
    <property type="entry name" value="Multi_Drug_Res"/>
    <property type="match status" value="1"/>
</dbReference>
<evidence type="ECO:0000313" key="11">
    <source>
        <dbReference type="EMBL" id="MCP2162387.1"/>
    </source>
</evidence>
<dbReference type="EMBL" id="JAMTCG010000006">
    <property type="protein sequence ID" value="MCP2162387.1"/>
    <property type="molecule type" value="Genomic_DNA"/>
</dbReference>
<dbReference type="Proteomes" id="UP001205740">
    <property type="component" value="Unassembled WGS sequence"/>
</dbReference>
<evidence type="ECO:0000256" key="8">
    <source>
        <dbReference type="ARBA" id="ARBA00023251"/>
    </source>
</evidence>
<dbReference type="InterPro" id="IPR037185">
    <property type="entry name" value="EmrE-like"/>
</dbReference>
<comment type="similarity">
    <text evidence="2">Belongs to the drug/metabolite transporter (DMT) superfamily. Small multidrug resistance (SMR) (TC 2.A.7.1) family. Mmr subfamily.</text>
</comment>
<feature type="transmembrane region" description="Helical" evidence="10">
    <location>
        <begin position="88"/>
        <end position="107"/>
    </location>
</feature>
<protein>
    <submittedName>
        <fullName evidence="11">Small multidrug resistance pump</fullName>
    </submittedName>
</protein>
<sequence length="109" mass="11052">MTAAYLFLLLAIVSEVLGTLSLRAAATGRRAFYVAVAVGYVVAFLALIGALRAGLALGVAYGIWAAAGVALTAVASRYLFAEPLTRRMLAGIGLIVVGVLAIELGAVSA</sequence>
<evidence type="ECO:0000313" key="12">
    <source>
        <dbReference type="Proteomes" id="UP001205740"/>
    </source>
</evidence>
<gene>
    <name evidence="11" type="ORF">LX12_003591</name>
</gene>
<proteinExistence type="inferred from homology"/>
<evidence type="ECO:0000256" key="9">
    <source>
        <dbReference type="RuleBase" id="RU003942"/>
    </source>
</evidence>
<comment type="caution">
    <text evidence="11">The sequence shown here is derived from an EMBL/GenBank/DDBJ whole genome shotgun (WGS) entry which is preliminary data.</text>
</comment>
<evidence type="ECO:0000256" key="1">
    <source>
        <dbReference type="ARBA" id="ARBA00004651"/>
    </source>
</evidence>
<evidence type="ECO:0000256" key="10">
    <source>
        <dbReference type="SAM" id="Phobius"/>
    </source>
</evidence>
<feature type="transmembrane region" description="Helical" evidence="10">
    <location>
        <begin position="6"/>
        <end position="25"/>
    </location>
</feature>
<keyword evidence="5 9" id="KW-0812">Transmembrane</keyword>
<keyword evidence="3" id="KW-0813">Transport</keyword>
<feature type="transmembrane region" description="Helical" evidence="10">
    <location>
        <begin position="32"/>
        <end position="55"/>
    </location>
</feature>
<reference evidence="11 12" key="1">
    <citation type="submission" date="2022-06" db="EMBL/GenBank/DDBJ databases">
        <title>Genomic Encyclopedia of Archaeal and Bacterial Type Strains, Phase II (KMG-II): from individual species to whole genera.</title>
        <authorList>
            <person name="Goeker M."/>
        </authorList>
    </citation>
    <scope>NUCLEOTIDE SEQUENCE [LARGE SCALE GENOMIC DNA]</scope>
    <source>
        <strain evidence="11 12">DSM 45037</strain>
    </source>
</reference>
<dbReference type="SUPFAM" id="SSF103481">
    <property type="entry name" value="Multidrug resistance efflux transporter EmrE"/>
    <property type="match status" value="1"/>
</dbReference>
<dbReference type="RefSeq" id="WP_253655935.1">
    <property type="nucleotide sequence ID" value="NZ_BAAAOE010000005.1"/>
</dbReference>
<keyword evidence="7 10" id="KW-0472">Membrane</keyword>
<evidence type="ECO:0000256" key="3">
    <source>
        <dbReference type="ARBA" id="ARBA00022448"/>
    </source>
</evidence>
<accession>A0ABT1H6M0</accession>
<dbReference type="PANTHER" id="PTHR30561:SF1">
    <property type="entry name" value="MULTIDRUG TRANSPORTER EMRE"/>
    <property type="match status" value="1"/>
</dbReference>
<name>A0ABT1H6M0_9NOCA</name>
<evidence type="ECO:0000256" key="4">
    <source>
        <dbReference type="ARBA" id="ARBA00022475"/>
    </source>
</evidence>
<keyword evidence="4" id="KW-1003">Cell membrane</keyword>
<evidence type="ECO:0000256" key="5">
    <source>
        <dbReference type="ARBA" id="ARBA00022692"/>
    </source>
</evidence>
<feature type="transmembrane region" description="Helical" evidence="10">
    <location>
        <begin position="61"/>
        <end position="81"/>
    </location>
</feature>
<dbReference type="Gene3D" id="1.10.3730.20">
    <property type="match status" value="1"/>
</dbReference>
<comment type="subcellular location">
    <subcellularLocation>
        <location evidence="1 9">Cell membrane</location>
        <topology evidence="1 9">Multi-pass membrane protein</topology>
    </subcellularLocation>
</comment>
<evidence type="ECO:0000256" key="7">
    <source>
        <dbReference type="ARBA" id="ARBA00023136"/>
    </source>
</evidence>
<evidence type="ECO:0000256" key="6">
    <source>
        <dbReference type="ARBA" id="ARBA00022989"/>
    </source>
</evidence>
<keyword evidence="6 10" id="KW-1133">Transmembrane helix</keyword>
<organism evidence="11 12">
    <name type="scientific">Williamsia serinedens</name>
    <dbReference type="NCBI Taxonomy" id="391736"/>
    <lineage>
        <taxon>Bacteria</taxon>
        <taxon>Bacillati</taxon>
        <taxon>Actinomycetota</taxon>
        <taxon>Actinomycetes</taxon>
        <taxon>Mycobacteriales</taxon>
        <taxon>Nocardiaceae</taxon>
        <taxon>Williamsia</taxon>
    </lineage>
</organism>
<dbReference type="PANTHER" id="PTHR30561">
    <property type="entry name" value="SMR FAMILY PROTON-DEPENDENT DRUG EFFLUX TRANSPORTER SUGE"/>
    <property type="match status" value="1"/>
</dbReference>
<dbReference type="InterPro" id="IPR000390">
    <property type="entry name" value="Small_drug/metabolite_transptr"/>
</dbReference>
<keyword evidence="12" id="KW-1185">Reference proteome</keyword>
<keyword evidence="8" id="KW-0046">Antibiotic resistance</keyword>
<evidence type="ECO:0000256" key="2">
    <source>
        <dbReference type="ARBA" id="ARBA00007822"/>
    </source>
</evidence>